<dbReference type="EMBL" id="PGGS01000044">
    <property type="protein sequence ID" value="PNH10879.1"/>
    <property type="molecule type" value="Genomic_DNA"/>
</dbReference>
<comment type="caution">
    <text evidence="2">The sequence shown here is derived from an EMBL/GenBank/DDBJ whole genome shotgun (WGS) entry which is preliminary data.</text>
</comment>
<evidence type="ECO:0000313" key="3">
    <source>
        <dbReference type="Proteomes" id="UP000236333"/>
    </source>
</evidence>
<evidence type="ECO:0000313" key="2">
    <source>
        <dbReference type="EMBL" id="PNH10879.1"/>
    </source>
</evidence>
<evidence type="ECO:0000256" key="1">
    <source>
        <dbReference type="SAM" id="Phobius"/>
    </source>
</evidence>
<keyword evidence="1" id="KW-0472">Membrane</keyword>
<proteinExistence type="predicted"/>
<dbReference type="AlphaFoldDB" id="A0A2J8AEE9"/>
<sequence>MAFTRFFLTSGAAFIITGLRADVSTVSNAREVMLTLGGILLVLGVLAYGSEPEPKKRKATSVKQE</sequence>
<evidence type="ECO:0008006" key="4">
    <source>
        <dbReference type="Google" id="ProtNLM"/>
    </source>
</evidence>
<reference evidence="2 3" key="1">
    <citation type="journal article" date="2017" name="Mol. Biol. Evol.">
        <title>The 4-celled Tetrabaena socialis nuclear genome reveals the essential components for genetic control of cell number at the origin of multicellularity in the volvocine lineage.</title>
        <authorList>
            <person name="Featherston J."/>
            <person name="Arakaki Y."/>
            <person name="Hanschen E.R."/>
            <person name="Ferris P.J."/>
            <person name="Michod R.E."/>
            <person name="Olson B.J.S.C."/>
            <person name="Nozaki H."/>
            <person name="Durand P.M."/>
        </authorList>
    </citation>
    <scope>NUCLEOTIDE SEQUENCE [LARGE SCALE GENOMIC DNA]</scope>
    <source>
        <strain evidence="2 3">NIES-571</strain>
    </source>
</reference>
<keyword evidence="3" id="KW-1185">Reference proteome</keyword>
<gene>
    <name evidence="2" type="ORF">TSOC_002377</name>
</gene>
<protein>
    <recommendedName>
        <fullName evidence="4">EamA domain-containing protein</fullName>
    </recommendedName>
</protein>
<name>A0A2J8AEE9_9CHLO</name>
<organism evidence="2 3">
    <name type="scientific">Tetrabaena socialis</name>
    <dbReference type="NCBI Taxonomy" id="47790"/>
    <lineage>
        <taxon>Eukaryota</taxon>
        <taxon>Viridiplantae</taxon>
        <taxon>Chlorophyta</taxon>
        <taxon>core chlorophytes</taxon>
        <taxon>Chlorophyceae</taxon>
        <taxon>CS clade</taxon>
        <taxon>Chlamydomonadales</taxon>
        <taxon>Tetrabaenaceae</taxon>
        <taxon>Tetrabaena</taxon>
    </lineage>
</organism>
<feature type="transmembrane region" description="Helical" evidence="1">
    <location>
        <begin position="31"/>
        <end position="49"/>
    </location>
</feature>
<dbReference type="Proteomes" id="UP000236333">
    <property type="component" value="Unassembled WGS sequence"/>
</dbReference>
<keyword evidence="1" id="KW-0812">Transmembrane</keyword>
<accession>A0A2J8AEE9</accession>
<keyword evidence="1" id="KW-1133">Transmembrane helix</keyword>